<dbReference type="Proteomes" id="UP000194873">
    <property type="component" value="Unassembled WGS sequence"/>
</dbReference>
<reference evidence="1 2" key="1">
    <citation type="submission" date="2017-01" db="EMBL/GenBank/DDBJ databases">
        <title>A new Hymenobacter.</title>
        <authorList>
            <person name="Liang Y."/>
            <person name="Feng F."/>
        </authorList>
    </citation>
    <scope>NUCLEOTIDE SEQUENCE [LARGE SCALE GENOMIC DNA]</scope>
    <source>
        <strain evidence="1">MIMBbqt21</strain>
    </source>
</reference>
<name>A0A243W7I4_9BACT</name>
<organism evidence="1 2">
    <name type="scientific">Hymenobacter crusticola</name>
    <dbReference type="NCBI Taxonomy" id="1770526"/>
    <lineage>
        <taxon>Bacteria</taxon>
        <taxon>Pseudomonadati</taxon>
        <taxon>Bacteroidota</taxon>
        <taxon>Cytophagia</taxon>
        <taxon>Cytophagales</taxon>
        <taxon>Hymenobacteraceae</taxon>
        <taxon>Hymenobacter</taxon>
    </lineage>
</organism>
<keyword evidence="2" id="KW-1185">Reference proteome</keyword>
<gene>
    <name evidence="1" type="ORF">BXP70_22885</name>
</gene>
<dbReference type="EMBL" id="MTSE01000019">
    <property type="protein sequence ID" value="OUJ71018.1"/>
    <property type="molecule type" value="Genomic_DNA"/>
</dbReference>
<evidence type="ECO:0000313" key="2">
    <source>
        <dbReference type="Proteomes" id="UP000194873"/>
    </source>
</evidence>
<sequence>MFRYRLLPELQFIADLPTQPYDSVAVLEDIRQPPPIPADPTTLAQVTFVEETIAGFNDGPLVVRIYQPWHHRSDRLVVWCHGRDSSRVISIPSIARVSTSLP</sequence>
<comment type="caution">
    <text evidence="1">The sequence shown here is derived from an EMBL/GenBank/DDBJ whole genome shotgun (WGS) entry which is preliminary data.</text>
</comment>
<protein>
    <submittedName>
        <fullName evidence="1">Uncharacterized protein</fullName>
    </submittedName>
</protein>
<proteinExistence type="predicted"/>
<dbReference type="AlphaFoldDB" id="A0A243W7I4"/>
<evidence type="ECO:0000313" key="1">
    <source>
        <dbReference type="EMBL" id="OUJ71018.1"/>
    </source>
</evidence>
<accession>A0A243W7I4</accession>